<evidence type="ECO:0000313" key="4">
    <source>
        <dbReference type="Proteomes" id="UP001185069"/>
    </source>
</evidence>
<evidence type="ECO:0000313" key="3">
    <source>
        <dbReference type="EMBL" id="MDR6267908.1"/>
    </source>
</evidence>
<dbReference type="PANTHER" id="PTHR40758:SF1">
    <property type="entry name" value="CONSERVED PROTEIN"/>
    <property type="match status" value="1"/>
</dbReference>
<dbReference type="NCBIfam" id="TIGR03083">
    <property type="entry name" value="maleylpyruvate isomerase family mycothiol-dependent enzyme"/>
    <property type="match status" value="1"/>
</dbReference>
<reference evidence="3 4" key="1">
    <citation type="submission" date="2023-07" db="EMBL/GenBank/DDBJ databases">
        <title>Sequencing the genomes of 1000 actinobacteria strains.</title>
        <authorList>
            <person name="Klenk H.-P."/>
        </authorList>
    </citation>
    <scope>NUCLEOTIDE SEQUENCE [LARGE SCALE GENOMIC DNA]</scope>
    <source>
        <strain evidence="3 4">DSM 14555</strain>
    </source>
</reference>
<dbReference type="Proteomes" id="UP001185069">
    <property type="component" value="Unassembled WGS sequence"/>
</dbReference>
<dbReference type="Gene3D" id="1.20.120.450">
    <property type="entry name" value="dinb family like domain"/>
    <property type="match status" value="1"/>
</dbReference>
<protein>
    <submittedName>
        <fullName evidence="3">Uncharacterized protein (TIGR03083 family)</fullName>
    </submittedName>
</protein>
<accession>A0ABU1J668</accession>
<dbReference type="InterPro" id="IPR034660">
    <property type="entry name" value="DinB/YfiT-like"/>
</dbReference>
<feature type="region of interest" description="Disordered" evidence="1">
    <location>
        <begin position="65"/>
        <end position="84"/>
    </location>
</feature>
<dbReference type="RefSeq" id="WP_309795228.1">
    <property type="nucleotide sequence ID" value="NZ_BAAAHY010000006.1"/>
</dbReference>
<name>A0ABU1J668_9MICC</name>
<dbReference type="Pfam" id="PF11716">
    <property type="entry name" value="MDMPI_N"/>
    <property type="match status" value="1"/>
</dbReference>
<dbReference type="InterPro" id="IPR017517">
    <property type="entry name" value="Maleyloyr_isom"/>
</dbReference>
<evidence type="ECO:0000259" key="2">
    <source>
        <dbReference type="Pfam" id="PF11716"/>
    </source>
</evidence>
<evidence type="ECO:0000256" key="1">
    <source>
        <dbReference type="SAM" id="MobiDB-lite"/>
    </source>
</evidence>
<proteinExistence type="predicted"/>
<dbReference type="EMBL" id="JAVDQF010000001">
    <property type="protein sequence ID" value="MDR6267908.1"/>
    <property type="molecule type" value="Genomic_DNA"/>
</dbReference>
<dbReference type="InterPro" id="IPR024344">
    <property type="entry name" value="MDMPI_metal-binding"/>
</dbReference>
<sequence>MQTVSEQMHLDSLDGALGFLEGKLSRARAAPGTAVPACPGWTVADLYGHLGTVHRWISEILELAGTGQRPGPRSDGSRPPDADPFDFFAASAREMFRKLCAADPATPSWTFGPPPRTVRFWLRRQNLEHLIHAEDLAQALRLPAPELSAQMALDGADEVLGMLVPQRIRAGSVPAPSPALAFESAGRRWLIGDGEPVAELSSEPVPLFHGLWGRSRLLESATVAGPVRGFTEFLATDYVP</sequence>
<organism evidence="3 4">
    <name type="scientific">Arthrobacter russicus</name>
    <dbReference type="NCBI Taxonomy" id="172040"/>
    <lineage>
        <taxon>Bacteria</taxon>
        <taxon>Bacillati</taxon>
        <taxon>Actinomycetota</taxon>
        <taxon>Actinomycetes</taxon>
        <taxon>Micrococcales</taxon>
        <taxon>Micrococcaceae</taxon>
        <taxon>Arthrobacter</taxon>
    </lineage>
</organism>
<keyword evidence="4" id="KW-1185">Reference proteome</keyword>
<dbReference type="PANTHER" id="PTHR40758">
    <property type="entry name" value="CONSERVED PROTEIN"/>
    <property type="match status" value="1"/>
</dbReference>
<gene>
    <name evidence="3" type="ORF">JOE69_000146</name>
</gene>
<comment type="caution">
    <text evidence="3">The sequence shown here is derived from an EMBL/GenBank/DDBJ whole genome shotgun (WGS) entry which is preliminary data.</text>
</comment>
<feature type="domain" description="Mycothiol-dependent maleylpyruvate isomerase metal-binding" evidence="2">
    <location>
        <begin position="28"/>
        <end position="137"/>
    </location>
</feature>
<dbReference type="SUPFAM" id="SSF109854">
    <property type="entry name" value="DinB/YfiT-like putative metalloenzymes"/>
    <property type="match status" value="1"/>
</dbReference>